<dbReference type="Gene3D" id="6.10.250.1050">
    <property type="match status" value="1"/>
</dbReference>
<protein>
    <recommendedName>
        <fullName evidence="4">Protein phosphatase inhibitor 2 (IPP-2)</fullName>
    </recommendedName>
</protein>
<name>A0ABR3Q740_9TREE</name>
<dbReference type="EMBL" id="JBBXJM010000003">
    <property type="protein sequence ID" value="KAL1410272.1"/>
    <property type="molecule type" value="Genomic_DNA"/>
</dbReference>
<evidence type="ECO:0008006" key="4">
    <source>
        <dbReference type="Google" id="ProtNLM"/>
    </source>
</evidence>
<gene>
    <name evidence="2" type="ORF">Q8F55_004278</name>
</gene>
<evidence type="ECO:0000313" key="3">
    <source>
        <dbReference type="Proteomes" id="UP001565368"/>
    </source>
</evidence>
<dbReference type="PANTHER" id="PTHR12398:SF20">
    <property type="entry name" value="PROTEIN PHOSPHATASE 1 REGULATORY INHIBITOR SUBUNIT 2"/>
    <property type="match status" value="1"/>
</dbReference>
<feature type="compositionally biased region" description="Acidic residues" evidence="1">
    <location>
        <begin position="257"/>
        <end position="268"/>
    </location>
</feature>
<feature type="compositionally biased region" description="Polar residues" evidence="1">
    <location>
        <begin position="199"/>
        <end position="213"/>
    </location>
</feature>
<evidence type="ECO:0000313" key="2">
    <source>
        <dbReference type="EMBL" id="KAL1410272.1"/>
    </source>
</evidence>
<comment type="caution">
    <text evidence="2">The sequence shown here is derived from an EMBL/GenBank/DDBJ whole genome shotgun (WGS) entry which is preliminary data.</text>
</comment>
<accession>A0ABR3Q740</accession>
<dbReference type="GeneID" id="95985321"/>
<sequence length="284" mass="30736">MSDNRPPYSETHPHPSHIDIPPQARNDLVAEQVVDDDDQGPAIGNSSERPAPARGILKNPIRAPTDPKDQEHLTWDEANIALTEIQKDSLMKIDEPKTPYVRYDAENDVVLGIGEVPDFDLSQDRGSAWSLESPSSPSNQINPELVENTQRNARRPSTATSSGSSRSASFSLPDKPHPVYPGQPSSPSQAIPALVGATYANTSGNATGNTSGSEVFADSEDEGLDEEQRAHKRDFEKKRAMHYGQEAALALKRAQEMDEDEDEDEGEGADAPVPPLPNGVNGTL</sequence>
<proteinExistence type="predicted"/>
<organism evidence="2 3">
    <name type="scientific">Vanrija albida</name>
    <dbReference type="NCBI Taxonomy" id="181172"/>
    <lineage>
        <taxon>Eukaryota</taxon>
        <taxon>Fungi</taxon>
        <taxon>Dikarya</taxon>
        <taxon>Basidiomycota</taxon>
        <taxon>Agaricomycotina</taxon>
        <taxon>Tremellomycetes</taxon>
        <taxon>Trichosporonales</taxon>
        <taxon>Trichosporonaceae</taxon>
        <taxon>Vanrija</taxon>
    </lineage>
</organism>
<feature type="region of interest" description="Disordered" evidence="1">
    <location>
        <begin position="1"/>
        <end position="73"/>
    </location>
</feature>
<reference evidence="2 3" key="1">
    <citation type="submission" date="2023-08" db="EMBL/GenBank/DDBJ databases">
        <title>Annotated Genome Sequence of Vanrija albida AlHP1.</title>
        <authorList>
            <person name="Herzog R."/>
        </authorList>
    </citation>
    <scope>NUCLEOTIDE SEQUENCE [LARGE SCALE GENOMIC DNA]</scope>
    <source>
        <strain evidence="2 3">AlHP1</strain>
    </source>
</reference>
<evidence type="ECO:0000256" key="1">
    <source>
        <dbReference type="SAM" id="MobiDB-lite"/>
    </source>
</evidence>
<feature type="region of interest" description="Disordered" evidence="1">
    <location>
        <begin position="121"/>
        <end position="284"/>
    </location>
</feature>
<feature type="compositionally biased region" description="Polar residues" evidence="1">
    <location>
        <begin position="139"/>
        <end position="151"/>
    </location>
</feature>
<feature type="compositionally biased region" description="Basic and acidic residues" evidence="1">
    <location>
        <begin position="226"/>
        <end position="238"/>
    </location>
</feature>
<dbReference type="InterPro" id="IPR007062">
    <property type="entry name" value="PPI-2"/>
</dbReference>
<dbReference type="RefSeq" id="XP_069210216.1">
    <property type="nucleotide sequence ID" value="XM_069352798.1"/>
</dbReference>
<dbReference type="PANTHER" id="PTHR12398">
    <property type="entry name" value="PROTEIN PHOSPHATASE INHIBITOR"/>
    <property type="match status" value="1"/>
</dbReference>
<feature type="compositionally biased region" description="Low complexity" evidence="1">
    <location>
        <begin position="155"/>
        <end position="171"/>
    </location>
</feature>
<dbReference type="Proteomes" id="UP001565368">
    <property type="component" value="Unassembled WGS sequence"/>
</dbReference>
<keyword evidence="3" id="KW-1185">Reference proteome</keyword>
<dbReference type="Pfam" id="PF04979">
    <property type="entry name" value="IPP-2"/>
    <property type="match status" value="1"/>
</dbReference>